<dbReference type="AlphaFoldDB" id="U2EUI9"/>
<gene>
    <name evidence="1" type="ORF">UNSW3_1765</name>
</gene>
<dbReference type="EMBL" id="ANNE01000020">
    <property type="protein sequence ID" value="ERJ21315.1"/>
    <property type="molecule type" value="Genomic_DNA"/>
</dbReference>
<reference evidence="1 2" key="1">
    <citation type="journal article" date="2013" name="BMC Genomics">
        <title>Comparative genomics of Campylobacter concisus isolates reveals genetic diversity and provides insights into disease association.</title>
        <authorList>
            <person name="Deshpande N.P."/>
            <person name="Kaakoush N.O."/>
            <person name="Wilkins M.R."/>
            <person name="Mitchell H.M."/>
        </authorList>
    </citation>
    <scope>NUCLEOTIDE SEQUENCE [LARGE SCALE GENOMIC DNA]</scope>
    <source>
        <strain evidence="1 2">UNSW3</strain>
    </source>
</reference>
<evidence type="ECO:0000313" key="1">
    <source>
        <dbReference type="EMBL" id="ERJ21315.1"/>
    </source>
</evidence>
<protein>
    <recommendedName>
        <fullName evidence="3">Mobilization protein</fullName>
    </recommendedName>
</protein>
<comment type="caution">
    <text evidence="1">The sequence shown here is derived from an EMBL/GenBank/DDBJ whole genome shotgun (WGS) entry which is preliminary data.</text>
</comment>
<proteinExistence type="predicted"/>
<accession>U2EUI9</accession>
<organism evidence="1 2">
    <name type="scientific">Campylobacter concisus UNSW3</name>
    <dbReference type="NCBI Taxonomy" id="1242966"/>
    <lineage>
        <taxon>Bacteria</taxon>
        <taxon>Pseudomonadati</taxon>
        <taxon>Campylobacterota</taxon>
        <taxon>Epsilonproteobacteria</taxon>
        <taxon>Campylobacterales</taxon>
        <taxon>Campylobacteraceae</taxon>
        <taxon>Campylobacter</taxon>
    </lineage>
</organism>
<name>U2EUI9_9BACT</name>
<evidence type="ECO:0008006" key="3">
    <source>
        <dbReference type="Google" id="ProtNLM"/>
    </source>
</evidence>
<dbReference type="PATRIC" id="fig|1242966.3.peg.1731"/>
<evidence type="ECO:0000313" key="2">
    <source>
        <dbReference type="Proteomes" id="UP000016636"/>
    </source>
</evidence>
<sequence length="530" mass="62066">MLVKFLRTYTGGGLGSVNYLLNERKAAGTARVIKGDENLTRAIIKGITYKQKTCFGVLSFEEKYDSLTEEQKLKIIKDFEYALLGEYMLERTNVLWVEHSDKDGRLELNFLVPKIDLKTGKSFNPYFAKYDQTRIDLIKKIINDEYGLSSPDDPAKEQTILSSKKNVNHYKNLEELDQKLHDLVKQGYIKNRDHMIELLGQQGIEVARSTSKSITIILPNQKTKNRLKGGIYDATFTSAQRLGELSQSSSRRIREFHDRNTQTECRENRRKLEELIAKRDRFNQKRYVERTSKSNISTPQGQIGDNLAVSGYLNNFGSSGWLDDKREEVRGRNGLDDTKTMEIQPTCCRQDPEGILHIDSKRRRDNREREQEIYINENGVEDDSIRESIARRERALDEEDRRRKEQTRIRNNEFATRLREGALDITDKCDSANKESQELEQRLQRRLNGIFAATKRYVREFNILLGRKIRKFRRKIPKFERRTRELTDRVQETAKICSEFINEREYSQKASIYHHMGDVCKEKTQSLDMF</sequence>
<dbReference type="Proteomes" id="UP000016636">
    <property type="component" value="Unassembled WGS sequence"/>
</dbReference>
<dbReference type="RefSeq" id="WP_021084975.1">
    <property type="nucleotide sequence ID" value="NZ_ANNE01000020.1"/>
</dbReference>